<keyword evidence="6 13" id="KW-0812">Transmembrane</keyword>
<dbReference type="FunFam" id="3.40.1690.10:FF:000001">
    <property type="entry name" value="Flagellar biosynthetic protein FlhB"/>
    <property type="match status" value="1"/>
</dbReference>
<keyword evidence="10 13" id="KW-0472">Membrane</keyword>
<feature type="transmembrane region" description="Helical" evidence="13">
    <location>
        <begin position="141"/>
        <end position="160"/>
    </location>
</feature>
<evidence type="ECO:0000256" key="9">
    <source>
        <dbReference type="ARBA" id="ARBA00022989"/>
    </source>
</evidence>
<organism evidence="15 16">
    <name type="scientific">Candidatus Auribacter fodinae</name>
    <dbReference type="NCBI Taxonomy" id="2093366"/>
    <lineage>
        <taxon>Bacteria</taxon>
        <taxon>Pseudomonadati</taxon>
        <taxon>Candidatus Auribacterota</taxon>
        <taxon>Candidatus Auribacteria</taxon>
        <taxon>Candidatus Auribacterales</taxon>
        <taxon>Candidatus Auribacteraceae</taxon>
        <taxon>Candidatus Auribacter</taxon>
    </lineage>
</organism>
<dbReference type="NCBIfam" id="TIGR00328">
    <property type="entry name" value="flhB"/>
    <property type="match status" value="1"/>
</dbReference>
<keyword evidence="8 13" id="KW-0653">Protein transport</keyword>
<feature type="compositionally biased region" description="Basic and acidic residues" evidence="14">
    <location>
        <begin position="1"/>
        <end position="23"/>
    </location>
</feature>
<accession>A0A3A4R0K8</accession>
<comment type="similarity">
    <text evidence="2 13">Belongs to the type III secretion exporter family.</text>
</comment>
<keyword evidence="15" id="KW-0282">Flagellum</keyword>
<protein>
    <recommendedName>
        <fullName evidence="3 13">Flagellar biosynthetic protein FlhB</fullName>
    </recommendedName>
</protein>
<evidence type="ECO:0000256" key="1">
    <source>
        <dbReference type="ARBA" id="ARBA00004651"/>
    </source>
</evidence>
<evidence type="ECO:0000256" key="3">
    <source>
        <dbReference type="ARBA" id="ARBA00021622"/>
    </source>
</evidence>
<evidence type="ECO:0000256" key="7">
    <source>
        <dbReference type="ARBA" id="ARBA00022795"/>
    </source>
</evidence>
<feature type="region of interest" description="Disordered" evidence="14">
    <location>
        <begin position="1"/>
        <end position="25"/>
    </location>
</feature>
<evidence type="ECO:0000256" key="12">
    <source>
        <dbReference type="ARBA" id="ARBA00025078"/>
    </source>
</evidence>
<keyword evidence="15" id="KW-0966">Cell projection</keyword>
<dbReference type="PRINTS" id="PR00950">
    <property type="entry name" value="TYPE3IMSPROT"/>
</dbReference>
<dbReference type="EMBL" id="QZJZ01000065">
    <property type="protein sequence ID" value="RJP58522.1"/>
    <property type="molecule type" value="Genomic_DNA"/>
</dbReference>
<evidence type="ECO:0000256" key="10">
    <source>
        <dbReference type="ARBA" id="ARBA00023136"/>
    </source>
</evidence>
<keyword evidence="9 13" id="KW-1133">Transmembrane helix</keyword>
<keyword evidence="5 13" id="KW-1003">Cell membrane</keyword>
<dbReference type="InterPro" id="IPR006136">
    <property type="entry name" value="FlhB"/>
</dbReference>
<evidence type="ECO:0000313" key="16">
    <source>
        <dbReference type="Proteomes" id="UP000266426"/>
    </source>
</evidence>
<comment type="caution">
    <text evidence="15">The sequence shown here is derived from an EMBL/GenBank/DDBJ whole genome shotgun (WGS) entry which is preliminary data.</text>
</comment>
<dbReference type="Pfam" id="PF01312">
    <property type="entry name" value="Bac_export_2"/>
    <property type="match status" value="1"/>
</dbReference>
<reference evidence="15 16" key="1">
    <citation type="journal article" date="2017" name="ISME J.">
        <title>Energy and carbon metabolisms in a deep terrestrial subsurface fluid microbial community.</title>
        <authorList>
            <person name="Momper L."/>
            <person name="Jungbluth S.P."/>
            <person name="Lee M.D."/>
            <person name="Amend J.P."/>
        </authorList>
    </citation>
    <scope>NUCLEOTIDE SEQUENCE [LARGE SCALE GENOMIC DNA]</scope>
    <source>
        <strain evidence="15">SURF_26</strain>
    </source>
</reference>
<dbReference type="PANTHER" id="PTHR30531">
    <property type="entry name" value="FLAGELLAR BIOSYNTHETIC PROTEIN FLHB"/>
    <property type="match status" value="1"/>
</dbReference>
<evidence type="ECO:0000256" key="11">
    <source>
        <dbReference type="ARBA" id="ARBA00023225"/>
    </source>
</evidence>
<dbReference type="PANTHER" id="PTHR30531:SF12">
    <property type="entry name" value="FLAGELLAR BIOSYNTHETIC PROTEIN FLHB"/>
    <property type="match status" value="1"/>
</dbReference>
<keyword evidence="15" id="KW-0969">Cilium</keyword>
<gene>
    <name evidence="13 15" type="primary">flhB</name>
    <name evidence="15" type="ORF">C4541_07760</name>
</gene>
<dbReference type="GO" id="GO:0009306">
    <property type="term" value="P:protein secretion"/>
    <property type="evidence" value="ECO:0007669"/>
    <property type="project" value="InterPro"/>
</dbReference>
<dbReference type="GO" id="GO:0044780">
    <property type="term" value="P:bacterial-type flagellum assembly"/>
    <property type="evidence" value="ECO:0007669"/>
    <property type="project" value="InterPro"/>
</dbReference>
<evidence type="ECO:0000256" key="4">
    <source>
        <dbReference type="ARBA" id="ARBA00022448"/>
    </source>
</evidence>
<dbReference type="Proteomes" id="UP000266426">
    <property type="component" value="Unassembled WGS sequence"/>
</dbReference>
<dbReference type="SUPFAM" id="SSF160544">
    <property type="entry name" value="EscU C-terminal domain-like"/>
    <property type="match status" value="1"/>
</dbReference>
<name>A0A3A4R0K8_9BACT</name>
<proteinExistence type="inferred from homology"/>
<keyword evidence="4 13" id="KW-0813">Transport</keyword>
<dbReference type="InterPro" id="IPR029025">
    <property type="entry name" value="T3SS_substrate_exporter_C"/>
</dbReference>
<dbReference type="GO" id="GO:0005886">
    <property type="term" value="C:plasma membrane"/>
    <property type="evidence" value="ECO:0007669"/>
    <property type="project" value="UniProtKB-SubCell"/>
</dbReference>
<sequence length="358" mass="41034">MADQYKEDKTEKATPKRRNEARNKGNIPQSQEISLVVLVMGVIISLRWLGPYMRNTIMAEFRKIIGLMNDLEPENIPDFALDMVVDLTKILAPILTVILLLSFLSTWAQVGNLWTLKPLKPQLSKIKPKFSELQFFKKDKMVKLGMSVAKLAIILPVAYTTVVGELHNFMILMNKTIPDLFNFICMMVYKVVFRVGMILVILAIIDYLYQRYRHEENLKMTKQEVKDEQKNMDQDPKIKGRIRSMGREIMRQLMYQEVPKADVVITNPTHIAVAIKYDPANMSAPRVVAKGARLIAEKIKKIAKENNVPVVENKPLARILFKTVDIGMEIPPELYKAVAEVLAYVYRINNKRMAGSAR</sequence>
<evidence type="ECO:0000256" key="13">
    <source>
        <dbReference type="RuleBase" id="RU364091"/>
    </source>
</evidence>
<comment type="subcellular location">
    <subcellularLocation>
        <location evidence="1">Cell membrane</location>
        <topology evidence="1">Multi-pass membrane protein</topology>
    </subcellularLocation>
</comment>
<feature type="transmembrane region" description="Helical" evidence="13">
    <location>
        <begin position="33"/>
        <end position="50"/>
    </location>
</feature>
<feature type="transmembrane region" description="Helical" evidence="13">
    <location>
        <begin position="180"/>
        <end position="209"/>
    </location>
</feature>
<evidence type="ECO:0000256" key="14">
    <source>
        <dbReference type="SAM" id="MobiDB-lite"/>
    </source>
</evidence>
<keyword evidence="7 13" id="KW-1005">Bacterial flagellum biogenesis</keyword>
<keyword evidence="11 13" id="KW-1006">Bacterial flagellum protein export</keyword>
<dbReference type="Gene3D" id="3.40.1690.10">
    <property type="entry name" value="secretion proteins EscU"/>
    <property type="match status" value="1"/>
</dbReference>
<comment type="function">
    <text evidence="12 13">Required for formation of the rod structure in the basal body of the flagellar apparatus. Together with FliI and FliH, may constitute the export apparatus of flagellin.</text>
</comment>
<dbReference type="Gene3D" id="6.10.250.2080">
    <property type="match status" value="1"/>
</dbReference>
<evidence type="ECO:0000256" key="2">
    <source>
        <dbReference type="ARBA" id="ARBA00010690"/>
    </source>
</evidence>
<feature type="transmembrane region" description="Helical" evidence="13">
    <location>
        <begin position="90"/>
        <end position="110"/>
    </location>
</feature>
<evidence type="ECO:0000256" key="8">
    <source>
        <dbReference type="ARBA" id="ARBA00022927"/>
    </source>
</evidence>
<dbReference type="AlphaFoldDB" id="A0A3A4R0K8"/>
<evidence type="ECO:0000256" key="6">
    <source>
        <dbReference type="ARBA" id="ARBA00022692"/>
    </source>
</evidence>
<evidence type="ECO:0000313" key="15">
    <source>
        <dbReference type="EMBL" id="RJP58522.1"/>
    </source>
</evidence>
<evidence type="ECO:0000256" key="5">
    <source>
        <dbReference type="ARBA" id="ARBA00022475"/>
    </source>
</evidence>
<dbReference type="InterPro" id="IPR006135">
    <property type="entry name" value="T3SS_substrate_exporter"/>
</dbReference>